<name>A0AAV6GJU5_9TELE</name>
<evidence type="ECO:0000256" key="2">
    <source>
        <dbReference type="SAM" id="MobiDB-lite"/>
    </source>
</evidence>
<sequence length="1072" mass="122786">MDMSERWRGVAGLLSPSDSTDDWGWDTSWAPKLLRESLRASSPLSLADLDGWGTRSHLKPQNSAWSFAGDFPGLGHRTKISTSSPGGHGRLQYKDPSGMRRWQSASRLAPDGAPRSSTPTVGSELRTALEQSGRRRSELLDRLREAQRRLDTQTDLLKARDSELQQNLNTTQRLELKQKQLAGALSTLEQKKDEAELSRFEESHHRGELQDKVLQLELDMLKLKSALGREGYTEHTPLTPHIPLSRTLPVTQQDFHKEGDRQVERELSRLREALKEAEQRAEHQEHEHEQTLQKLHTAKEAQLSALRQAEELNQTLGRSRRAQSELEEDLSDARSRLGQLELERGLMSTKVQRQEDNMEDLRARLTTALSDKDRLVQEKAELHQRAQGLQLQLERAERGREGFTDQVCELHTELAQAKTNASQHQRQRVLMEDEVHTARQLSEKLTSDLETARQRLEVTLSQLHHLEAEKVIHTNQIAALEAERTQLIGEKEELMSSVHCQGQEVTVEEHLEVMKELRDRLLTLSESQDALQQKKEELEACCQGLVEQASVREAELQRQMEERQWLEAGLSKEKEELKRQEAVFSVEREELKRQATHWNGRWEEVAMKLRLTQAKLEESQREHEQEACKLREEATGMSQSVRTLQTELQRSKDDVSHLLKQKAQVEDAMEKLKSHADQSHADAQLRAEVETLKQQLKNERLRSQRERQEHTDSQVSLEQVDRELAQVRVELEQVWDMLRVRDSALEEQQQELQSARSQASQHSCELERLRQQLADREQELKDRERAQGSVERQRETERVEAQRTITALQHQLAELSRSSVRGQEAGEEAAGEVESLRAQLEETRKRSEQLQQERDQAVQKLRSLKEVLQNKPERGPPSESRRKTMAAPADPDQQRRLVTEQLKSLFKEREQLSGQGSDRSPGAHTRAGSPQRSRVIKGALEKRLERELLQDSDDQQGAAQTSNTGQYGGEGPQEQMSAVSAMSVGVSGLEHQRNNLLRATVKFREVPAAEIRNHGNTPAAILLSYQDYGHDQERNTHSHGEDGAYLATQVCVCDSQEEEEEDEDEKKLMEEK</sequence>
<organism evidence="3 4">
    <name type="scientific">Alosa alosa</name>
    <name type="common">allis shad</name>
    <dbReference type="NCBI Taxonomy" id="278164"/>
    <lineage>
        <taxon>Eukaryota</taxon>
        <taxon>Metazoa</taxon>
        <taxon>Chordata</taxon>
        <taxon>Craniata</taxon>
        <taxon>Vertebrata</taxon>
        <taxon>Euteleostomi</taxon>
        <taxon>Actinopterygii</taxon>
        <taxon>Neopterygii</taxon>
        <taxon>Teleostei</taxon>
        <taxon>Clupei</taxon>
        <taxon>Clupeiformes</taxon>
        <taxon>Clupeoidei</taxon>
        <taxon>Clupeidae</taxon>
        <taxon>Alosa</taxon>
    </lineage>
</organism>
<feature type="region of interest" description="Disordered" evidence="2">
    <location>
        <begin position="776"/>
        <end position="801"/>
    </location>
</feature>
<feature type="region of interest" description="Disordered" evidence="2">
    <location>
        <begin position="275"/>
        <end position="294"/>
    </location>
</feature>
<comment type="caution">
    <text evidence="3">The sequence shown here is derived from an EMBL/GenBank/DDBJ whole genome shotgun (WGS) entry which is preliminary data.</text>
</comment>
<reference evidence="3" key="1">
    <citation type="submission" date="2020-10" db="EMBL/GenBank/DDBJ databases">
        <title>Chromosome-scale genome assembly of the Allis shad, Alosa alosa.</title>
        <authorList>
            <person name="Margot Z."/>
            <person name="Christophe K."/>
            <person name="Cabau C."/>
            <person name="Louis A."/>
            <person name="Berthelot C."/>
            <person name="Parey E."/>
            <person name="Roest Crollius H."/>
            <person name="Montfort J."/>
            <person name="Robinson-Rechavi M."/>
            <person name="Bucao C."/>
            <person name="Bouchez O."/>
            <person name="Gislard M."/>
            <person name="Lluch J."/>
            <person name="Milhes M."/>
            <person name="Lampietro C."/>
            <person name="Lopez Roques C."/>
            <person name="Donnadieu C."/>
            <person name="Braasch I."/>
            <person name="Desvignes T."/>
            <person name="Postlethwait J."/>
            <person name="Bobe J."/>
            <person name="Guiguen Y."/>
        </authorList>
    </citation>
    <scope>NUCLEOTIDE SEQUENCE</scope>
    <source>
        <strain evidence="3">M-15738</strain>
        <tissue evidence="3">Blood</tissue>
    </source>
</reference>
<feature type="region of interest" description="Disordered" evidence="2">
    <location>
        <begin position="698"/>
        <end position="717"/>
    </location>
</feature>
<dbReference type="Gene3D" id="1.10.287.1490">
    <property type="match status" value="1"/>
</dbReference>
<protein>
    <submittedName>
        <fullName evidence="3">Uncharacterized protein</fullName>
    </submittedName>
</protein>
<feature type="compositionally biased region" description="Basic and acidic residues" evidence="2">
    <location>
        <begin position="698"/>
        <end position="712"/>
    </location>
</feature>
<evidence type="ECO:0000313" key="3">
    <source>
        <dbReference type="EMBL" id="KAG5273741.1"/>
    </source>
</evidence>
<feature type="region of interest" description="Disordered" evidence="2">
    <location>
        <begin position="910"/>
        <end position="935"/>
    </location>
</feature>
<gene>
    <name evidence="3" type="ORF">AALO_G00154950</name>
</gene>
<dbReference type="EMBL" id="JADWDJ010000011">
    <property type="protein sequence ID" value="KAG5273741.1"/>
    <property type="molecule type" value="Genomic_DNA"/>
</dbReference>
<keyword evidence="1" id="KW-0175">Coiled coil</keyword>
<feature type="compositionally biased region" description="Polar residues" evidence="2">
    <location>
        <begin position="955"/>
        <end position="965"/>
    </location>
</feature>
<feature type="region of interest" description="Disordered" evidence="2">
    <location>
        <begin position="78"/>
        <end position="133"/>
    </location>
</feature>
<feature type="compositionally biased region" description="Basic and acidic residues" evidence="2">
    <location>
        <begin position="275"/>
        <end position="291"/>
    </location>
</feature>
<dbReference type="PROSITE" id="PS00326">
    <property type="entry name" value="TROPOMYOSIN"/>
    <property type="match status" value="1"/>
</dbReference>
<dbReference type="InterPro" id="IPR000533">
    <property type="entry name" value="Tropomyosin"/>
</dbReference>
<feature type="region of interest" description="Disordered" evidence="2">
    <location>
        <begin position="813"/>
        <end position="895"/>
    </location>
</feature>
<feature type="compositionally biased region" description="Basic and acidic residues" evidence="2">
    <location>
        <begin position="839"/>
        <end position="857"/>
    </location>
</feature>
<feature type="compositionally biased region" description="Basic and acidic residues" evidence="2">
    <location>
        <begin position="871"/>
        <end position="882"/>
    </location>
</feature>
<keyword evidence="4" id="KW-1185">Reference proteome</keyword>
<dbReference type="AlphaFoldDB" id="A0AAV6GJU5"/>
<feature type="region of interest" description="Disordered" evidence="2">
    <location>
        <begin position="948"/>
        <end position="979"/>
    </location>
</feature>
<proteinExistence type="predicted"/>
<evidence type="ECO:0000313" key="4">
    <source>
        <dbReference type="Proteomes" id="UP000823561"/>
    </source>
</evidence>
<evidence type="ECO:0000256" key="1">
    <source>
        <dbReference type="ARBA" id="ARBA00023054"/>
    </source>
</evidence>
<accession>A0AAV6GJU5</accession>
<dbReference type="Proteomes" id="UP000823561">
    <property type="component" value="Chromosome 11"/>
</dbReference>